<name>J3NVI2_GAET3</name>
<dbReference type="EMBL" id="GL385397">
    <property type="protein sequence ID" value="EJT75360.1"/>
    <property type="molecule type" value="Genomic_DNA"/>
</dbReference>
<organism evidence="2">
    <name type="scientific">Gaeumannomyces tritici (strain R3-111a-1)</name>
    <name type="common">Wheat and barley take-all root rot fungus</name>
    <name type="synonym">Gaeumannomyces graminis var. tritici</name>
    <dbReference type="NCBI Taxonomy" id="644352"/>
    <lineage>
        <taxon>Eukaryota</taxon>
        <taxon>Fungi</taxon>
        <taxon>Dikarya</taxon>
        <taxon>Ascomycota</taxon>
        <taxon>Pezizomycotina</taxon>
        <taxon>Sordariomycetes</taxon>
        <taxon>Sordariomycetidae</taxon>
        <taxon>Magnaporthales</taxon>
        <taxon>Magnaporthaceae</taxon>
        <taxon>Gaeumannomyces</taxon>
    </lineage>
</organism>
<dbReference type="AlphaFoldDB" id="J3NVI2"/>
<proteinExistence type="predicted"/>
<feature type="region of interest" description="Disordered" evidence="1">
    <location>
        <begin position="1"/>
        <end position="28"/>
    </location>
</feature>
<sequence>MASSSTAFSATSSLTPSASAPPSPSLASVGATLPTESFDELGDLQLIIGADGPDQARFTVCSRALSRTSPVLKAMLGGPWLEKRPANGDVNWVVALPEDDRRNMEIILAVAHGSFRRLPRTIGLDDLYQLCFCIDKYDISEGLMPWVDKWCSGVEAQVVWTTIAAKDAAKVLWIGWVLGNLGFVEKSAERLLKSTKPSEVATLASLDPTGLIGDIQKMQLETVHQIVKEVNGIWTTLTTLHAFSSSRRRCISTDIPNKELCDAATLGKLTVSLVREGFFDQKKCHGFDITSLLQAVSRIADENFSLGNLRSAHRNCGPSLQLKKLQEKLRKDLPAPVTKTSHKIVAARRKNIGVDDDKAEVKAG</sequence>
<evidence type="ECO:0008006" key="5">
    <source>
        <dbReference type="Google" id="ProtNLM"/>
    </source>
</evidence>
<keyword evidence="4" id="KW-1185">Reference proteome</keyword>
<dbReference type="STRING" id="644352.J3NVI2"/>
<protein>
    <recommendedName>
        <fullName evidence="5">BTB domain-containing protein</fullName>
    </recommendedName>
</protein>
<reference evidence="3" key="4">
    <citation type="journal article" date="2015" name="G3 (Bethesda)">
        <title>Genome sequences of three phytopathogenic species of the Magnaporthaceae family of fungi.</title>
        <authorList>
            <person name="Okagaki L.H."/>
            <person name="Nunes C.C."/>
            <person name="Sailsbery J."/>
            <person name="Clay B."/>
            <person name="Brown D."/>
            <person name="John T."/>
            <person name="Oh Y."/>
            <person name="Young N."/>
            <person name="Fitzgerald M."/>
            <person name="Haas B.J."/>
            <person name="Zeng Q."/>
            <person name="Young S."/>
            <person name="Adiconis X."/>
            <person name="Fan L."/>
            <person name="Levin J.Z."/>
            <person name="Mitchell T.K."/>
            <person name="Okubara P.A."/>
            <person name="Farman M.L."/>
            <person name="Kohn L.M."/>
            <person name="Birren B."/>
            <person name="Ma L.-J."/>
            <person name="Dean R.A."/>
        </authorList>
    </citation>
    <scope>NUCLEOTIDE SEQUENCE</scope>
    <source>
        <strain evidence="3">R3-111a-1</strain>
    </source>
</reference>
<dbReference type="GeneID" id="20345755"/>
<evidence type="ECO:0000256" key="1">
    <source>
        <dbReference type="SAM" id="MobiDB-lite"/>
    </source>
</evidence>
<feature type="compositionally biased region" description="Low complexity" evidence="1">
    <location>
        <begin position="1"/>
        <end position="18"/>
    </location>
</feature>
<dbReference type="HOGENOM" id="CLU_042420_3_0_1"/>
<dbReference type="InterPro" id="IPR011333">
    <property type="entry name" value="SKP1/BTB/POZ_sf"/>
</dbReference>
<dbReference type="Gene3D" id="3.30.710.10">
    <property type="entry name" value="Potassium Channel Kv1.1, Chain A"/>
    <property type="match status" value="1"/>
</dbReference>
<evidence type="ECO:0000313" key="2">
    <source>
        <dbReference type="EMBL" id="EJT75360.1"/>
    </source>
</evidence>
<dbReference type="Proteomes" id="UP000006039">
    <property type="component" value="Unassembled WGS sequence"/>
</dbReference>
<dbReference type="eggNOG" id="ENOG502RS6N">
    <property type="taxonomic scope" value="Eukaryota"/>
</dbReference>
<evidence type="ECO:0000313" key="4">
    <source>
        <dbReference type="Proteomes" id="UP000006039"/>
    </source>
</evidence>
<gene>
    <name evidence="3" type="primary">20345755</name>
    <name evidence="2" type="ORF">GGTG_05297</name>
</gene>
<dbReference type="VEuPathDB" id="FungiDB:GGTG_05297"/>
<evidence type="ECO:0000313" key="3">
    <source>
        <dbReference type="EnsemblFungi" id="EJT75360"/>
    </source>
</evidence>
<dbReference type="OrthoDB" id="5275938at2759"/>
<reference evidence="4" key="1">
    <citation type="submission" date="2010-07" db="EMBL/GenBank/DDBJ databases">
        <title>The genome sequence of Gaeumannomyces graminis var. tritici strain R3-111a-1.</title>
        <authorList>
            <consortium name="The Broad Institute Genome Sequencing Platform"/>
            <person name="Ma L.-J."/>
            <person name="Dead R."/>
            <person name="Young S."/>
            <person name="Zeng Q."/>
            <person name="Koehrsen M."/>
            <person name="Alvarado L."/>
            <person name="Berlin A."/>
            <person name="Chapman S.B."/>
            <person name="Chen Z."/>
            <person name="Freedman E."/>
            <person name="Gellesch M."/>
            <person name="Goldberg J."/>
            <person name="Griggs A."/>
            <person name="Gujja S."/>
            <person name="Heilman E.R."/>
            <person name="Heiman D."/>
            <person name="Hepburn T."/>
            <person name="Howarth C."/>
            <person name="Jen D."/>
            <person name="Larson L."/>
            <person name="Mehta T."/>
            <person name="Neiman D."/>
            <person name="Pearson M."/>
            <person name="Roberts A."/>
            <person name="Saif S."/>
            <person name="Shea T."/>
            <person name="Shenoy N."/>
            <person name="Sisk P."/>
            <person name="Stolte C."/>
            <person name="Sykes S."/>
            <person name="Walk T."/>
            <person name="White J."/>
            <person name="Yandava C."/>
            <person name="Haas B."/>
            <person name="Nusbaum C."/>
            <person name="Birren B."/>
        </authorList>
    </citation>
    <scope>NUCLEOTIDE SEQUENCE [LARGE SCALE GENOMIC DNA]</scope>
    <source>
        <strain evidence="4">R3-111a-1</strain>
    </source>
</reference>
<dbReference type="EnsemblFungi" id="EJT75360">
    <property type="protein sequence ID" value="EJT75360"/>
    <property type="gene ID" value="GGTG_05297"/>
</dbReference>
<reference evidence="3" key="5">
    <citation type="submission" date="2018-04" db="UniProtKB">
        <authorList>
            <consortium name="EnsemblFungi"/>
        </authorList>
    </citation>
    <scope>IDENTIFICATION</scope>
    <source>
        <strain evidence="3">R3-111a-1</strain>
    </source>
</reference>
<reference evidence="2" key="2">
    <citation type="submission" date="2010-07" db="EMBL/GenBank/DDBJ databases">
        <authorList>
            <consortium name="The Broad Institute Genome Sequencing Platform"/>
            <consortium name="Broad Institute Genome Sequencing Center for Infectious Disease"/>
            <person name="Ma L.-J."/>
            <person name="Dead R."/>
            <person name="Young S."/>
            <person name="Zeng Q."/>
            <person name="Koehrsen M."/>
            <person name="Alvarado L."/>
            <person name="Berlin A."/>
            <person name="Chapman S.B."/>
            <person name="Chen Z."/>
            <person name="Freedman E."/>
            <person name="Gellesch M."/>
            <person name="Goldberg J."/>
            <person name="Griggs A."/>
            <person name="Gujja S."/>
            <person name="Heilman E.R."/>
            <person name="Heiman D."/>
            <person name="Hepburn T."/>
            <person name="Howarth C."/>
            <person name="Jen D."/>
            <person name="Larson L."/>
            <person name="Mehta T."/>
            <person name="Neiman D."/>
            <person name="Pearson M."/>
            <person name="Roberts A."/>
            <person name="Saif S."/>
            <person name="Shea T."/>
            <person name="Shenoy N."/>
            <person name="Sisk P."/>
            <person name="Stolte C."/>
            <person name="Sykes S."/>
            <person name="Walk T."/>
            <person name="White J."/>
            <person name="Yandava C."/>
            <person name="Haas B."/>
            <person name="Nusbaum C."/>
            <person name="Birren B."/>
        </authorList>
    </citation>
    <scope>NUCLEOTIDE SEQUENCE</scope>
    <source>
        <strain evidence="2">R3-111a-1</strain>
    </source>
</reference>
<accession>J3NVI2</accession>
<dbReference type="RefSeq" id="XP_009221360.1">
    <property type="nucleotide sequence ID" value="XM_009223096.1"/>
</dbReference>
<reference evidence="2" key="3">
    <citation type="submission" date="2010-09" db="EMBL/GenBank/DDBJ databases">
        <title>Annotation of Gaeumannomyces graminis var. tritici R3-111a-1.</title>
        <authorList>
            <consortium name="The Broad Institute Genome Sequencing Platform"/>
            <person name="Ma L.-J."/>
            <person name="Dead R."/>
            <person name="Young S.K."/>
            <person name="Zeng Q."/>
            <person name="Gargeya S."/>
            <person name="Fitzgerald M."/>
            <person name="Haas B."/>
            <person name="Abouelleil A."/>
            <person name="Alvarado L."/>
            <person name="Arachchi H.M."/>
            <person name="Berlin A."/>
            <person name="Brown A."/>
            <person name="Chapman S.B."/>
            <person name="Chen Z."/>
            <person name="Dunbar C."/>
            <person name="Freedman E."/>
            <person name="Gearin G."/>
            <person name="Gellesch M."/>
            <person name="Goldberg J."/>
            <person name="Griggs A."/>
            <person name="Gujja S."/>
            <person name="Heiman D."/>
            <person name="Howarth C."/>
            <person name="Larson L."/>
            <person name="Lui A."/>
            <person name="MacDonald P.J.P."/>
            <person name="Mehta T."/>
            <person name="Montmayeur A."/>
            <person name="Murphy C."/>
            <person name="Neiman D."/>
            <person name="Pearson M."/>
            <person name="Priest M."/>
            <person name="Roberts A."/>
            <person name="Saif S."/>
            <person name="Shea T."/>
            <person name="Shenoy N."/>
            <person name="Sisk P."/>
            <person name="Stolte C."/>
            <person name="Sykes S."/>
            <person name="Yandava C."/>
            <person name="Wortman J."/>
            <person name="Nusbaum C."/>
            <person name="Birren B."/>
        </authorList>
    </citation>
    <scope>NUCLEOTIDE SEQUENCE</scope>
    <source>
        <strain evidence="2">R3-111a-1</strain>
    </source>
</reference>